<keyword evidence="1" id="KW-1133">Transmembrane helix</keyword>
<gene>
    <name evidence="2" type="ORF">E2F46_02515</name>
</gene>
<feature type="transmembrane region" description="Helical" evidence="1">
    <location>
        <begin position="44"/>
        <end position="61"/>
    </location>
</feature>
<evidence type="ECO:0000313" key="2">
    <source>
        <dbReference type="EMBL" id="TDK27525.1"/>
    </source>
</evidence>
<comment type="caution">
    <text evidence="2">The sequence shown here is derived from an EMBL/GenBank/DDBJ whole genome shotgun (WGS) entry which is preliminary data.</text>
</comment>
<feature type="transmembrane region" description="Helical" evidence="1">
    <location>
        <begin position="167"/>
        <end position="189"/>
    </location>
</feature>
<sequence>MLLALGYTVLAHLASAWQQPGYALAAMLALAVLLWAEPLHARRGWAWLSLPLALAACWLLYRQGYAMLPLLLVPVAFVLLVAWVFGRSLRPGRIPLITRIMVAVEGKPLDAVEPVLLRYTRGLTAAWTSVLVVLASLNLLLALIASPGGLLAMLGVDAPFTVTPEQWSLAANLLNWGLVGGFFLGEYLVRARRFPGRYRSFADFLRKLAGLGPVFWRDVLR</sequence>
<keyword evidence="1" id="KW-0472">Membrane</keyword>
<keyword evidence="3" id="KW-1185">Reference proteome</keyword>
<accession>A0A4R5U1P2</accession>
<feature type="transmembrane region" description="Helical" evidence="1">
    <location>
        <begin position="20"/>
        <end position="37"/>
    </location>
</feature>
<feature type="transmembrane region" description="Helical" evidence="1">
    <location>
        <begin position="125"/>
        <end position="147"/>
    </location>
</feature>
<dbReference type="OrthoDB" id="6023795at2"/>
<name>A0A4R5U1P2_9GAMM</name>
<dbReference type="Proteomes" id="UP000294796">
    <property type="component" value="Unassembled WGS sequence"/>
</dbReference>
<evidence type="ECO:0000256" key="1">
    <source>
        <dbReference type="SAM" id="Phobius"/>
    </source>
</evidence>
<reference evidence="2 3" key="1">
    <citation type="submission" date="2019-03" db="EMBL/GenBank/DDBJ databases">
        <title>Luteimonas zhaokaii sp.nov., isolated from the rectal contents of Plateau pika in Yushu, Qinghai Province, China.</title>
        <authorList>
            <person name="Zhang G."/>
        </authorList>
    </citation>
    <scope>NUCLEOTIDE SEQUENCE [LARGE SCALE GENOMIC DNA]</scope>
    <source>
        <strain evidence="2 3">B9</strain>
    </source>
</reference>
<keyword evidence="1" id="KW-0812">Transmembrane</keyword>
<dbReference type="AlphaFoldDB" id="A0A4R5U1P2"/>
<proteinExistence type="predicted"/>
<feature type="transmembrane region" description="Helical" evidence="1">
    <location>
        <begin position="67"/>
        <end position="86"/>
    </location>
</feature>
<organism evidence="2 3">
    <name type="scientific">Luteimonas aestuarii</name>
    <dbReference type="NCBI Taxonomy" id="453837"/>
    <lineage>
        <taxon>Bacteria</taxon>
        <taxon>Pseudomonadati</taxon>
        <taxon>Pseudomonadota</taxon>
        <taxon>Gammaproteobacteria</taxon>
        <taxon>Lysobacterales</taxon>
        <taxon>Lysobacteraceae</taxon>
        <taxon>Luteimonas</taxon>
    </lineage>
</organism>
<dbReference type="EMBL" id="SMTF01000002">
    <property type="protein sequence ID" value="TDK27525.1"/>
    <property type="molecule type" value="Genomic_DNA"/>
</dbReference>
<protein>
    <submittedName>
        <fullName evidence="2">Ketosynthase</fullName>
    </submittedName>
</protein>
<evidence type="ECO:0000313" key="3">
    <source>
        <dbReference type="Proteomes" id="UP000294796"/>
    </source>
</evidence>